<dbReference type="Proteomes" id="UP001152888">
    <property type="component" value="Unassembled WGS sequence"/>
</dbReference>
<protein>
    <recommendedName>
        <fullName evidence="6">RING-type domain-containing protein</fullName>
    </recommendedName>
</protein>
<dbReference type="GO" id="GO:0016925">
    <property type="term" value="P:protein sumoylation"/>
    <property type="evidence" value="ECO:0007669"/>
    <property type="project" value="TreeGrafter"/>
</dbReference>
<dbReference type="OrthoDB" id="2535391at2759"/>
<dbReference type="GO" id="GO:0000795">
    <property type="term" value="C:synaptonemal complex"/>
    <property type="evidence" value="ECO:0007669"/>
    <property type="project" value="InterPro"/>
</dbReference>
<evidence type="ECO:0000313" key="8">
    <source>
        <dbReference type="Proteomes" id="UP001152888"/>
    </source>
</evidence>
<dbReference type="Pfam" id="PF14634">
    <property type="entry name" value="zf-RING_5"/>
    <property type="match status" value="1"/>
</dbReference>
<evidence type="ECO:0000256" key="2">
    <source>
        <dbReference type="ARBA" id="ARBA00022771"/>
    </source>
</evidence>
<dbReference type="PANTHER" id="PTHR22663">
    <property type="entry name" value="RING FINGER PROTEIN NARYA-RELATED"/>
    <property type="match status" value="1"/>
</dbReference>
<accession>A0A9P0Q1E6</accession>
<dbReference type="SUPFAM" id="SSF57850">
    <property type="entry name" value="RING/U-box"/>
    <property type="match status" value="1"/>
</dbReference>
<evidence type="ECO:0000259" key="6">
    <source>
        <dbReference type="PROSITE" id="PS50089"/>
    </source>
</evidence>
<organism evidence="7 8">
    <name type="scientific">Acanthoscelides obtectus</name>
    <name type="common">Bean weevil</name>
    <name type="synonym">Bruchus obtectus</name>
    <dbReference type="NCBI Taxonomy" id="200917"/>
    <lineage>
        <taxon>Eukaryota</taxon>
        <taxon>Metazoa</taxon>
        <taxon>Ecdysozoa</taxon>
        <taxon>Arthropoda</taxon>
        <taxon>Hexapoda</taxon>
        <taxon>Insecta</taxon>
        <taxon>Pterygota</taxon>
        <taxon>Neoptera</taxon>
        <taxon>Endopterygota</taxon>
        <taxon>Coleoptera</taxon>
        <taxon>Polyphaga</taxon>
        <taxon>Cucujiformia</taxon>
        <taxon>Chrysomeloidea</taxon>
        <taxon>Chrysomelidae</taxon>
        <taxon>Bruchinae</taxon>
        <taxon>Bruchini</taxon>
        <taxon>Acanthoscelides</taxon>
    </lineage>
</organism>
<evidence type="ECO:0000313" key="7">
    <source>
        <dbReference type="EMBL" id="CAH2002135.1"/>
    </source>
</evidence>
<name>A0A9P0Q1E6_ACAOB</name>
<dbReference type="AlphaFoldDB" id="A0A9P0Q1E6"/>
<sequence length="215" mass="24920">MADWIYCNKCAMIYKPHLKYFLTECSHIFCQSCIVGIKETKCVICQTSNRYIEICKEMEPDIKIYFTPFDQYIKKGMEIWQFQLQQRMRQLQTVTKKYAFAKRECIKIHNKNKELVQQNKMLHTLLEQAKESIKNGRVPEFLFRPNHQLATSTPSAMTPAMTSDRTGMDNMSQISSIPPCTPGSNYGSVPTPTGWNRAMVSREGQHLSQVGKIYN</sequence>
<dbReference type="GO" id="GO:0008270">
    <property type="term" value="F:zinc ion binding"/>
    <property type="evidence" value="ECO:0007669"/>
    <property type="project" value="UniProtKB-KW"/>
</dbReference>
<dbReference type="InterPro" id="IPR001841">
    <property type="entry name" value="Znf_RING"/>
</dbReference>
<evidence type="ECO:0000256" key="3">
    <source>
        <dbReference type="ARBA" id="ARBA00022833"/>
    </source>
</evidence>
<dbReference type="EMBL" id="CAKOFQ010007483">
    <property type="protein sequence ID" value="CAH2002135.1"/>
    <property type="molecule type" value="Genomic_DNA"/>
</dbReference>
<keyword evidence="3" id="KW-0862">Zinc</keyword>
<dbReference type="PROSITE" id="PS00518">
    <property type="entry name" value="ZF_RING_1"/>
    <property type="match status" value="1"/>
</dbReference>
<comment type="caution">
    <text evidence="7">The sequence shown here is derived from an EMBL/GenBank/DDBJ whole genome shotgun (WGS) entry which is preliminary data.</text>
</comment>
<dbReference type="GO" id="GO:0007131">
    <property type="term" value="P:reciprocal meiotic recombination"/>
    <property type="evidence" value="ECO:0007669"/>
    <property type="project" value="InterPro"/>
</dbReference>
<evidence type="ECO:0000256" key="5">
    <source>
        <dbReference type="PROSITE-ProRule" id="PRU00175"/>
    </source>
</evidence>
<dbReference type="PANTHER" id="PTHR22663:SF17">
    <property type="entry name" value="RING FINGER PROTEIN NARYA-RELATED"/>
    <property type="match status" value="1"/>
</dbReference>
<reference evidence="7" key="1">
    <citation type="submission" date="2022-03" db="EMBL/GenBank/DDBJ databases">
        <authorList>
            <person name="Sayadi A."/>
        </authorList>
    </citation>
    <scope>NUCLEOTIDE SEQUENCE</scope>
</reference>
<evidence type="ECO:0000256" key="4">
    <source>
        <dbReference type="ARBA" id="ARBA00023254"/>
    </source>
</evidence>
<dbReference type="GO" id="GO:0019789">
    <property type="term" value="F:SUMO transferase activity"/>
    <property type="evidence" value="ECO:0007669"/>
    <property type="project" value="InterPro"/>
</dbReference>
<keyword evidence="8" id="KW-1185">Reference proteome</keyword>
<dbReference type="PROSITE" id="PS50089">
    <property type="entry name" value="ZF_RING_2"/>
    <property type="match status" value="1"/>
</dbReference>
<evidence type="ECO:0000256" key="1">
    <source>
        <dbReference type="ARBA" id="ARBA00022723"/>
    </source>
</evidence>
<feature type="domain" description="RING-type" evidence="6">
    <location>
        <begin position="7"/>
        <end position="46"/>
    </location>
</feature>
<gene>
    <name evidence="7" type="ORF">ACAOBT_LOCUS26627</name>
</gene>
<keyword evidence="2 5" id="KW-0863">Zinc-finger</keyword>
<dbReference type="InterPro" id="IPR013083">
    <property type="entry name" value="Znf_RING/FYVE/PHD"/>
</dbReference>
<dbReference type="GO" id="GO:0007129">
    <property type="term" value="P:homologous chromosome pairing at meiosis"/>
    <property type="evidence" value="ECO:0007669"/>
    <property type="project" value="TreeGrafter"/>
</dbReference>
<keyword evidence="4" id="KW-0469">Meiosis</keyword>
<dbReference type="InterPro" id="IPR017907">
    <property type="entry name" value="Znf_RING_CS"/>
</dbReference>
<dbReference type="InterPro" id="IPR042123">
    <property type="entry name" value="Zip3/RNF212-like"/>
</dbReference>
<keyword evidence="1" id="KW-0479">Metal-binding</keyword>
<dbReference type="Gene3D" id="3.30.40.10">
    <property type="entry name" value="Zinc/RING finger domain, C3HC4 (zinc finger)"/>
    <property type="match status" value="1"/>
</dbReference>
<proteinExistence type="predicted"/>